<reference evidence="2 3" key="1">
    <citation type="submission" date="2014-04" db="EMBL/GenBank/DDBJ databases">
        <authorList>
            <consortium name="DOE Joint Genome Institute"/>
            <person name="Kuo A."/>
            <person name="Gay G."/>
            <person name="Dore J."/>
            <person name="Kohler A."/>
            <person name="Nagy L.G."/>
            <person name="Floudas D."/>
            <person name="Copeland A."/>
            <person name="Barry K.W."/>
            <person name="Cichocki N."/>
            <person name="Veneault-Fourrey C."/>
            <person name="LaButti K."/>
            <person name="Lindquist E.A."/>
            <person name="Lipzen A."/>
            <person name="Lundell T."/>
            <person name="Morin E."/>
            <person name="Murat C."/>
            <person name="Sun H."/>
            <person name="Tunlid A."/>
            <person name="Henrissat B."/>
            <person name="Grigoriev I.V."/>
            <person name="Hibbett D.S."/>
            <person name="Martin F."/>
            <person name="Nordberg H.P."/>
            <person name="Cantor M.N."/>
            <person name="Hua S.X."/>
        </authorList>
    </citation>
    <scope>NUCLEOTIDE SEQUENCE [LARGE SCALE GENOMIC DNA]</scope>
    <source>
        <strain evidence="3">h7</strain>
    </source>
</reference>
<organism evidence="2 3">
    <name type="scientific">Hebeloma cylindrosporum</name>
    <dbReference type="NCBI Taxonomy" id="76867"/>
    <lineage>
        <taxon>Eukaryota</taxon>
        <taxon>Fungi</taxon>
        <taxon>Dikarya</taxon>
        <taxon>Basidiomycota</taxon>
        <taxon>Agaricomycotina</taxon>
        <taxon>Agaricomycetes</taxon>
        <taxon>Agaricomycetidae</taxon>
        <taxon>Agaricales</taxon>
        <taxon>Agaricineae</taxon>
        <taxon>Hymenogastraceae</taxon>
        <taxon>Hebeloma</taxon>
    </lineage>
</organism>
<dbReference type="Proteomes" id="UP000053424">
    <property type="component" value="Unassembled WGS sequence"/>
</dbReference>
<feature type="transmembrane region" description="Helical" evidence="1">
    <location>
        <begin position="38"/>
        <end position="59"/>
    </location>
</feature>
<accession>A0A0C3BQ43</accession>
<proteinExistence type="predicted"/>
<evidence type="ECO:0000313" key="2">
    <source>
        <dbReference type="EMBL" id="KIM38770.1"/>
    </source>
</evidence>
<dbReference type="EMBL" id="KN831789">
    <property type="protein sequence ID" value="KIM38770.1"/>
    <property type="molecule type" value="Genomic_DNA"/>
</dbReference>
<name>A0A0C3BQ43_HEBCY</name>
<dbReference type="HOGENOM" id="CLU_2073443_0_0_1"/>
<keyword evidence="1" id="KW-1133">Transmembrane helix</keyword>
<protein>
    <submittedName>
        <fullName evidence="2">Uncharacterized protein</fullName>
    </submittedName>
</protein>
<sequence>MVGYLVNSCRNASWCWMHRVQKFHKKTLLYMSDFPRRFSLLEFGNASSVLILILAILLIGRVRDASPPGLYVAAFVHLTSVHMYQCPMHCLRFDNLRFLSVIRRITVEAMPHVFASQI</sequence>
<keyword evidence="1" id="KW-0472">Membrane</keyword>
<dbReference type="AlphaFoldDB" id="A0A0C3BQ43"/>
<evidence type="ECO:0000313" key="3">
    <source>
        <dbReference type="Proteomes" id="UP000053424"/>
    </source>
</evidence>
<keyword evidence="1" id="KW-0812">Transmembrane</keyword>
<reference evidence="3" key="2">
    <citation type="submission" date="2015-01" db="EMBL/GenBank/DDBJ databases">
        <title>Evolutionary Origins and Diversification of the Mycorrhizal Mutualists.</title>
        <authorList>
            <consortium name="DOE Joint Genome Institute"/>
            <consortium name="Mycorrhizal Genomics Consortium"/>
            <person name="Kohler A."/>
            <person name="Kuo A."/>
            <person name="Nagy L.G."/>
            <person name="Floudas D."/>
            <person name="Copeland A."/>
            <person name="Barry K.W."/>
            <person name="Cichocki N."/>
            <person name="Veneault-Fourrey C."/>
            <person name="LaButti K."/>
            <person name="Lindquist E.A."/>
            <person name="Lipzen A."/>
            <person name="Lundell T."/>
            <person name="Morin E."/>
            <person name="Murat C."/>
            <person name="Riley R."/>
            <person name="Ohm R."/>
            <person name="Sun H."/>
            <person name="Tunlid A."/>
            <person name="Henrissat B."/>
            <person name="Grigoriev I.V."/>
            <person name="Hibbett D.S."/>
            <person name="Martin F."/>
        </authorList>
    </citation>
    <scope>NUCLEOTIDE SEQUENCE [LARGE SCALE GENOMIC DNA]</scope>
    <source>
        <strain evidence="3">h7</strain>
    </source>
</reference>
<keyword evidence="3" id="KW-1185">Reference proteome</keyword>
<evidence type="ECO:0000256" key="1">
    <source>
        <dbReference type="SAM" id="Phobius"/>
    </source>
</evidence>
<gene>
    <name evidence="2" type="ORF">M413DRAFT_241725</name>
</gene>